<reference evidence="3" key="1">
    <citation type="submission" date="2012-07" db="EMBL/GenBank/DDBJ databases">
        <title>Genome of the Chinese tree shrew, a rising model animal genetically related to primates.</title>
        <authorList>
            <person name="Zhang G."/>
            <person name="Fan Y."/>
            <person name="Yao Y."/>
            <person name="Huang Z."/>
        </authorList>
    </citation>
    <scope>NUCLEOTIDE SEQUENCE [LARGE SCALE GENOMIC DNA]</scope>
</reference>
<dbReference type="Proteomes" id="UP000011518">
    <property type="component" value="Unassembled WGS sequence"/>
</dbReference>
<gene>
    <name evidence="2" type="ORF">TREES_T100013851</name>
</gene>
<name>L9L3X1_TUPCH</name>
<evidence type="ECO:0000313" key="2">
    <source>
        <dbReference type="EMBL" id="ELW68077.1"/>
    </source>
</evidence>
<evidence type="ECO:0000313" key="3">
    <source>
        <dbReference type="Proteomes" id="UP000011518"/>
    </source>
</evidence>
<proteinExistence type="predicted"/>
<protein>
    <submittedName>
        <fullName evidence="2">Uncharacterized protein</fullName>
    </submittedName>
</protein>
<keyword evidence="3" id="KW-1185">Reference proteome</keyword>
<dbReference type="InParanoid" id="L9L3X1"/>
<organism evidence="2 3">
    <name type="scientific">Tupaia chinensis</name>
    <name type="common">Chinese tree shrew</name>
    <name type="synonym">Tupaia belangeri chinensis</name>
    <dbReference type="NCBI Taxonomy" id="246437"/>
    <lineage>
        <taxon>Eukaryota</taxon>
        <taxon>Metazoa</taxon>
        <taxon>Chordata</taxon>
        <taxon>Craniata</taxon>
        <taxon>Vertebrata</taxon>
        <taxon>Euteleostomi</taxon>
        <taxon>Mammalia</taxon>
        <taxon>Eutheria</taxon>
        <taxon>Euarchontoglires</taxon>
        <taxon>Scandentia</taxon>
        <taxon>Tupaiidae</taxon>
        <taxon>Tupaia</taxon>
    </lineage>
</organism>
<accession>L9L3X1</accession>
<dbReference type="EMBL" id="KB320581">
    <property type="protein sequence ID" value="ELW68077.1"/>
    <property type="molecule type" value="Genomic_DNA"/>
</dbReference>
<feature type="compositionally biased region" description="Polar residues" evidence="1">
    <location>
        <begin position="229"/>
        <end position="244"/>
    </location>
</feature>
<evidence type="ECO:0000256" key="1">
    <source>
        <dbReference type="SAM" id="MobiDB-lite"/>
    </source>
</evidence>
<sequence length="244" mass="26934">MRVLLTKAPSPLAPFPEEPPEPQDRGWIILPDACSGWLEVPAVRKFTTLSQTIRELGTHLVVTVGWTEEEVAWVPAAVTSWKGRPADRKWPCASTEVAVGTKRCLCFQRHTRQSSPVLTGSCLCRLVSELPKLLVLNPASYDCRTGLPGRPPPSSGLTGLEGGCAQSAHTGSGTRRFANVWRSQICRERQDAVNKQLRAYGRMLATLRRPVYRVMPTLGHCQRAGWTPTPDSRSSGRMLTHNLT</sequence>
<feature type="region of interest" description="Disordered" evidence="1">
    <location>
        <begin position="1"/>
        <end position="21"/>
    </location>
</feature>
<feature type="region of interest" description="Disordered" evidence="1">
    <location>
        <begin position="224"/>
        <end position="244"/>
    </location>
</feature>
<dbReference type="AlphaFoldDB" id="L9L3X1"/>
<reference evidence="3" key="2">
    <citation type="journal article" date="2013" name="Nat. Commun.">
        <title>Genome of the Chinese tree shrew.</title>
        <authorList>
            <person name="Fan Y."/>
            <person name="Huang Z.Y."/>
            <person name="Cao C.C."/>
            <person name="Chen C.S."/>
            <person name="Chen Y.X."/>
            <person name="Fan D.D."/>
            <person name="He J."/>
            <person name="Hou H.L."/>
            <person name="Hu L."/>
            <person name="Hu X.T."/>
            <person name="Jiang X.T."/>
            <person name="Lai R."/>
            <person name="Lang Y.S."/>
            <person name="Liang B."/>
            <person name="Liao S.G."/>
            <person name="Mu D."/>
            <person name="Ma Y.Y."/>
            <person name="Niu Y.Y."/>
            <person name="Sun X.Q."/>
            <person name="Xia J.Q."/>
            <person name="Xiao J."/>
            <person name="Xiong Z.Q."/>
            <person name="Xu L."/>
            <person name="Yang L."/>
            <person name="Zhang Y."/>
            <person name="Zhao W."/>
            <person name="Zhao X.D."/>
            <person name="Zheng Y.T."/>
            <person name="Zhou J.M."/>
            <person name="Zhu Y.B."/>
            <person name="Zhang G.J."/>
            <person name="Wang J."/>
            <person name="Yao Y.G."/>
        </authorList>
    </citation>
    <scope>NUCLEOTIDE SEQUENCE [LARGE SCALE GENOMIC DNA]</scope>
</reference>